<gene>
    <name evidence="2" type="ORF">HMPREF0665_00907</name>
</gene>
<sequence length="274" mass="31709">MRSECARLLSTNLPINIQRMEDVMTFQAQRAVLEKLMQLGIDREKLELMPDALKVPLLRGEITPVFVANMETSNGKVIQLPLKAQLVLDENNQVMLMTYPLRKKIANELNLNQNELQRVQSGDVIRKEVDVEGERKVRFIQLDKETNSFMHRDVASVPIEAELQTRDKVKDIDLGANQKEALQEGKPIELSIGDTKVTVGVDLREPQGFKVVDGDMKEWEWLQQMRYDDAHEDFMGYVMTDENRWEYQKVVERQAMTNNPSEPIEKKQRTGLIR</sequence>
<protein>
    <recommendedName>
        <fullName evidence="1">DUF4099 domain-containing protein</fullName>
    </recommendedName>
</protein>
<feature type="domain" description="DUF4099" evidence="1">
    <location>
        <begin position="26"/>
        <end position="107"/>
    </location>
</feature>
<evidence type="ECO:0000313" key="3">
    <source>
        <dbReference type="Proteomes" id="UP000003805"/>
    </source>
</evidence>
<evidence type="ECO:0000259" key="1">
    <source>
        <dbReference type="Pfam" id="PF13351"/>
    </source>
</evidence>
<dbReference type="InterPro" id="IPR025343">
    <property type="entry name" value="DUF4099"/>
</dbReference>
<reference evidence="2 3" key="1">
    <citation type="submission" date="2010-02" db="EMBL/GenBank/DDBJ databases">
        <title>The Genome Sequence of Prevotella oris strain C735.</title>
        <authorList>
            <consortium name="The Broad Institute Genome Sequencing Platform"/>
            <person name="Ward D."/>
            <person name="Feldgarden M."/>
            <person name="Earl A."/>
            <person name="Young S.K."/>
            <person name="Zeng Q."/>
            <person name="Koehrsen M."/>
            <person name="Alvarado L."/>
            <person name="Berlin A."/>
            <person name="Bochicchio J."/>
            <person name="Borenstein D."/>
            <person name="Chapman S.B."/>
            <person name="Chen Z."/>
            <person name="Engels R."/>
            <person name="Freedman E."/>
            <person name="Gellesch M."/>
            <person name="Goldberg J."/>
            <person name="Griggs A."/>
            <person name="Gujja S."/>
            <person name="Heilman E."/>
            <person name="Heiman D."/>
            <person name="Hepburn T."/>
            <person name="Howarth C."/>
            <person name="Jen D."/>
            <person name="Larson L."/>
            <person name="Mehta T."/>
            <person name="Park D."/>
            <person name="Pearson M."/>
            <person name="Roberts A."/>
            <person name="Saif S."/>
            <person name="Shea T."/>
            <person name="Shenoy N."/>
            <person name="Sisk P."/>
            <person name="Stolte C."/>
            <person name="Sykes S."/>
            <person name="Thomson T."/>
            <person name="Walk T."/>
            <person name="White J."/>
            <person name="Yandava C."/>
            <person name="Sibley C.D."/>
            <person name="Field T.R."/>
            <person name="Grinwis M."/>
            <person name="Eshaghurshan C.S."/>
            <person name="Surette M.G."/>
            <person name="Haas B."/>
            <person name="Nusbaum C."/>
            <person name="Birren B."/>
        </authorList>
    </citation>
    <scope>NUCLEOTIDE SEQUENCE [LARGE SCALE GENOMIC DNA]</scope>
    <source>
        <strain evidence="2 3">C735</strain>
    </source>
</reference>
<organism evidence="2 3">
    <name type="scientific">Segatella oris C735</name>
    <dbReference type="NCBI Taxonomy" id="563008"/>
    <lineage>
        <taxon>Bacteria</taxon>
        <taxon>Pseudomonadati</taxon>
        <taxon>Bacteroidota</taxon>
        <taxon>Bacteroidia</taxon>
        <taxon>Bacteroidales</taxon>
        <taxon>Prevotellaceae</taxon>
        <taxon>Segatella</taxon>
    </lineage>
</organism>
<dbReference type="AlphaFoldDB" id="D7NBK4"/>
<keyword evidence="3" id="KW-1185">Reference proteome</keyword>
<proteinExistence type="predicted"/>
<dbReference type="Pfam" id="PF13351">
    <property type="entry name" value="DUF4099"/>
    <property type="match status" value="1"/>
</dbReference>
<dbReference type="Proteomes" id="UP000003805">
    <property type="component" value="Unassembled WGS sequence"/>
</dbReference>
<dbReference type="EMBL" id="GL349565">
    <property type="protein sequence ID" value="EFI49164.1"/>
    <property type="molecule type" value="Genomic_DNA"/>
</dbReference>
<dbReference type="eggNOG" id="ENOG5030AZW">
    <property type="taxonomic scope" value="Bacteria"/>
</dbReference>
<accession>D7NBK4</accession>
<evidence type="ECO:0000313" key="2">
    <source>
        <dbReference type="EMBL" id="EFI49164.1"/>
    </source>
</evidence>
<name>D7NBK4_9BACT</name>
<dbReference type="HOGENOM" id="CLU_1081234_0_0_10"/>